<dbReference type="HOGENOM" id="CLU_086500_5_1_9"/>
<dbReference type="eggNOG" id="COG3011">
    <property type="taxonomic scope" value="Bacteria"/>
</dbReference>
<reference evidence="1 2" key="1">
    <citation type="journal article" date="2014" name="Gene">
        <title>A comparative genomic analysis of the alkalitolerant soil bacterium Bacillus lehensis G1.</title>
        <authorList>
            <person name="Noor Y.M."/>
            <person name="Samsulrizal N.H."/>
            <person name="Jema'on N.A."/>
            <person name="Low K.O."/>
            <person name="Ramli A.N."/>
            <person name="Alias N.I."/>
            <person name="Damis S.I."/>
            <person name="Fuzi S.F."/>
            <person name="Isa M.N."/>
            <person name="Murad A.M."/>
            <person name="Raih M.F."/>
            <person name="Bakar F.D."/>
            <person name="Najimudin N."/>
            <person name="Mahadi N.M."/>
            <person name="Illias R.M."/>
        </authorList>
    </citation>
    <scope>NUCLEOTIDE SEQUENCE [LARGE SCALE GENOMIC DNA]</scope>
    <source>
        <strain evidence="1 2">G1</strain>
    </source>
</reference>
<dbReference type="GO" id="GO:0015035">
    <property type="term" value="F:protein-disulfide reductase activity"/>
    <property type="evidence" value="ECO:0007669"/>
    <property type="project" value="InterPro"/>
</dbReference>
<organism evidence="1 2">
    <name type="scientific">Shouchella lehensis G1</name>
    <dbReference type="NCBI Taxonomy" id="1246626"/>
    <lineage>
        <taxon>Bacteria</taxon>
        <taxon>Bacillati</taxon>
        <taxon>Bacillota</taxon>
        <taxon>Bacilli</taxon>
        <taxon>Bacillales</taxon>
        <taxon>Bacillaceae</taxon>
        <taxon>Shouchella</taxon>
    </lineage>
</organism>
<dbReference type="Gene3D" id="3.40.30.10">
    <property type="entry name" value="Glutaredoxin"/>
    <property type="match status" value="1"/>
</dbReference>
<dbReference type="RefSeq" id="WP_038485324.1">
    <property type="nucleotide sequence ID" value="NZ_CP003923.1"/>
</dbReference>
<dbReference type="PATRIC" id="fig|1246626.3.peg.918"/>
<dbReference type="AlphaFoldDB" id="A0A060M0D9"/>
<dbReference type="KEGG" id="ble:BleG1_0911"/>
<dbReference type="InterPro" id="IPR044691">
    <property type="entry name" value="DCC1_Trx"/>
</dbReference>
<dbReference type="PANTHER" id="PTHR34290:SF2">
    <property type="entry name" value="OS04G0668800 PROTEIN"/>
    <property type="match status" value="1"/>
</dbReference>
<evidence type="ECO:0000313" key="1">
    <source>
        <dbReference type="EMBL" id="AIC93519.1"/>
    </source>
</evidence>
<dbReference type="STRING" id="1246626.BleG1_0911"/>
<dbReference type="Pfam" id="PF04134">
    <property type="entry name" value="DCC1-like"/>
    <property type="match status" value="1"/>
</dbReference>
<protein>
    <submittedName>
        <fullName evidence="1">Thiol-disulfide oxidoreductease DCC</fullName>
    </submittedName>
</protein>
<evidence type="ECO:0000313" key="2">
    <source>
        <dbReference type="Proteomes" id="UP000027142"/>
    </source>
</evidence>
<gene>
    <name evidence="1" type="ORF">BleG1_0911</name>
</gene>
<keyword evidence="2" id="KW-1185">Reference proteome</keyword>
<dbReference type="InterPro" id="IPR007263">
    <property type="entry name" value="DCC1-like"/>
</dbReference>
<proteinExistence type="predicted"/>
<dbReference type="EMBL" id="CP003923">
    <property type="protein sequence ID" value="AIC93519.1"/>
    <property type="molecule type" value="Genomic_DNA"/>
</dbReference>
<sequence>MSQQHTVFYDAQCPLCQNIKKSLRFLDRDNCLRWIPVQEVRPSTRQKARTFFADMEKEIYVLTKHGHVLVGFPAIREILSSLPSLIWVAVLMRPAAVEAIGQIVYQFVSHRRHAWFGQTEYRRPDTI</sequence>
<dbReference type="Proteomes" id="UP000027142">
    <property type="component" value="Chromosome"/>
</dbReference>
<name>A0A060M0D9_9BACI</name>
<dbReference type="OrthoDB" id="9785438at2"/>
<accession>A0A060M0D9</accession>
<dbReference type="PANTHER" id="PTHR34290">
    <property type="entry name" value="SI:CH73-390P7.2"/>
    <property type="match status" value="1"/>
</dbReference>